<protein>
    <submittedName>
        <fullName evidence="1">Uncharacterized protein</fullName>
    </submittedName>
</protein>
<comment type="caution">
    <text evidence="1">The sequence shown here is derived from an EMBL/GenBank/DDBJ whole genome shotgun (WGS) entry which is preliminary data.</text>
</comment>
<proteinExistence type="predicted"/>
<organism evidence="1 2">
    <name type="scientific">Neonectria ditissima</name>
    <dbReference type="NCBI Taxonomy" id="78410"/>
    <lineage>
        <taxon>Eukaryota</taxon>
        <taxon>Fungi</taxon>
        <taxon>Dikarya</taxon>
        <taxon>Ascomycota</taxon>
        <taxon>Pezizomycotina</taxon>
        <taxon>Sordariomycetes</taxon>
        <taxon>Hypocreomycetidae</taxon>
        <taxon>Hypocreales</taxon>
        <taxon>Nectriaceae</taxon>
        <taxon>Neonectria</taxon>
    </lineage>
</organism>
<dbReference type="AlphaFoldDB" id="A0A0P7B1B1"/>
<dbReference type="Proteomes" id="UP000050424">
    <property type="component" value="Unassembled WGS sequence"/>
</dbReference>
<dbReference type="EMBL" id="LKCW01000323">
    <property type="protein sequence ID" value="KPM34561.1"/>
    <property type="molecule type" value="Genomic_DNA"/>
</dbReference>
<sequence>MPHKLGRLSWNHGLVTLHVPALLDSLSSTPLSQFSKRTDVILPTPHVRTNTRANRCHEHARRFLRLRRYIEEVIAGYGVYWFCLHEQQALGDGFLEAPCRFRYYGAGTTWGASVLYSGIPGQQEATTLFT</sequence>
<accession>A0A0P7B1B1</accession>
<keyword evidence="2" id="KW-1185">Reference proteome</keyword>
<reference evidence="1 2" key="1">
    <citation type="submission" date="2015-09" db="EMBL/GenBank/DDBJ databases">
        <title>Draft genome of a European isolate of the apple canker pathogen Neonectria ditissima.</title>
        <authorList>
            <person name="Gomez-Cortecero A."/>
            <person name="Harrison R.J."/>
            <person name="Armitage A.D."/>
        </authorList>
    </citation>
    <scope>NUCLEOTIDE SEQUENCE [LARGE SCALE GENOMIC DNA]</scope>
    <source>
        <strain evidence="1 2">R09/05</strain>
    </source>
</reference>
<evidence type="ECO:0000313" key="2">
    <source>
        <dbReference type="Proteomes" id="UP000050424"/>
    </source>
</evidence>
<gene>
    <name evidence="1" type="ORF">AK830_g12011</name>
</gene>
<name>A0A0P7B1B1_9HYPO</name>
<evidence type="ECO:0000313" key="1">
    <source>
        <dbReference type="EMBL" id="KPM34561.1"/>
    </source>
</evidence>